<dbReference type="SUPFAM" id="SSF69593">
    <property type="entry name" value="Glycerol-3-phosphate (1)-acyltransferase"/>
    <property type="match status" value="1"/>
</dbReference>
<dbReference type="Pfam" id="PF01553">
    <property type="entry name" value="Acyltransferase"/>
    <property type="match status" value="1"/>
</dbReference>
<evidence type="ECO:0000256" key="6">
    <source>
        <dbReference type="SAM" id="Phobius"/>
    </source>
</evidence>
<keyword evidence="9" id="KW-1185">Reference proteome</keyword>
<feature type="domain" description="Phospholipid/glycerol acyltransferase" evidence="7">
    <location>
        <begin position="74"/>
        <end position="190"/>
    </location>
</feature>
<dbReference type="CDD" id="cd07989">
    <property type="entry name" value="LPLAT_AGPAT-like"/>
    <property type="match status" value="1"/>
</dbReference>
<reference evidence="8 9" key="1">
    <citation type="submission" date="2020-05" db="EMBL/GenBank/DDBJ databases">
        <title>Mucilaginibacter mali sp. nov.</title>
        <authorList>
            <person name="Kim H.S."/>
            <person name="Lee K.C."/>
            <person name="Suh M.K."/>
            <person name="Kim J.-S."/>
            <person name="Han K.-I."/>
            <person name="Eom M.K."/>
            <person name="Shin Y.K."/>
            <person name="Lee J.-S."/>
        </authorList>
    </citation>
    <scope>NUCLEOTIDE SEQUENCE [LARGE SCALE GENOMIC DNA]</scope>
    <source>
        <strain evidence="8 9">G2-14</strain>
    </source>
</reference>
<evidence type="ECO:0000259" key="7">
    <source>
        <dbReference type="SMART" id="SM00563"/>
    </source>
</evidence>
<feature type="transmembrane region" description="Helical" evidence="6">
    <location>
        <begin position="47"/>
        <end position="64"/>
    </location>
</feature>
<organism evidence="8 9">
    <name type="scientific">Mucilaginibacter mali</name>
    <dbReference type="NCBI Taxonomy" id="2740462"/>
    <lineage>
        <taxon>Bacteria</taxon>
        <taxon>Pseudomonadati</taxon>
        <taxon>Bacteroidota</taxon>
        <taxon>Sphingobacteriia</taxon>
        <taxon>Sphingobacteriales</taxon>
        <taxon>Sphingobacteriaceae</taxon>
        <taxon>Mucilaginibacter</taxon>
    </lineage>
</organism>
<dbReference type="RefSeq" id="WP_173414324.1">
    <property type="nucleotide sequence ID" value="NZ_CP054139.1"/>
</dbReference>
<feature type="transmembrane region" description="Helical" evidence="6">
    <location>
        <begin position="12"/>
        <end position="27"/>
    </location>
</feature>
<keyword evidence="4" id="KW-0443">Lipid metabolism</keyword>
<evidence type="ECO:0000313" key="8">
    <source>
        <dbReference type="EMBL" id="QKJ29632.1"/>
    </source>
</evidence>
<keyword evidence="2" id="KW-0444">Lipid biosynthesis</keyword>
<evidence type="ECO:0000256" key="4">
    <source>
        <dbReference type="ARBA" id="ARBA00023098"/>
    </source>
</evidence>
<keyword evidence="6" id="KW-0472">Membrane</keyword>
<evidence type="ECO:0000256" key="3">
    <source>
        <dbReference type="ARBA" id="ARBA00022679"/>
    </source>
</evidence>
<dbReference type="InterPro" id="IPR002123">
    <property type="entry name" value="Plipid/glycerol_acylTrfase"/>
</dbReference>
<sequence length="244" mass="28177">MIKLLRKIHRYFLVFSMALFFFLLWPPLKYFSLKPGRYRGMIWLRKWWAFCSSALAGIFYRFTYEEKIDWSRTYIICPNHASNLDISAMSIMLGHTNCCFMGKANLKDNLITGIYFRTVDLPVDRDSKISSYRAFKAAAEKLQNGINMILFPEGGTADIYPPTVTEFKNGPFRLAIELKIQIIPVTSLNTWQVLWDDGAIHGSRPGICDVYVHKPIETAHLSVDDADMLKDRVFDIINNKMQQG</sequence>
<dbReference type="SMART" id="SM00563">
    <property type="entry name" value="PlsC"/>
    <property type="match status" value="1"/>
</dbReference>
<name>A0A7D4QED9_9SPHI</name>
<evidence type="ECO:0000256" key="2">
    <source>
        <dbReference type="ARBA" id="ARBA00022516"/>
    </source>
</evidence>
<protein>
    <submittedName>
        <fullName evidence="8">1-acyl-sn-glycerol-3-phosphate acyltransferase</fullName>
    </submittedName>
</protein>
<comment type="pathway">
    <text evidence="1">Lipid metabolism.</text>
</comment>
<dbReference type="PANTHER" id="PTHR10434">
    <property type="entry name" value="1-ACYL-SN-GLYCEROL-3-PHOSPHATE ACYLTRANSFERASE"/>
    <property type="match status" value="1"/>
</dbReference>
<evidence type="ECO:0000256" key="1">
    <source>
        <dbReference type="ARBA" id="ARBA00005189"/>
    </source>
</evidence>
<gene>
    <name evidence="8" type="ORF">HQ865_07655</name>
</gene>
<dbReference type="AlphaFoldDB" id="A0A7D4QED9"/>
<dbReference type="GO" id="GO:0003841">
    <property type="term" value="F:1-acylglycerol-3-phosphate O-acyltransferase activity"/>
    <property type="evidence" value="ECO:0007669"/>
    <property type="project" value="TreeGrafter"/>
</dbReference>
<evidence type="ECO:0000313" key="9">
    <source>
        <dbReference type="Proteomes" id="UP000505355"/>
    </source>
</evidence>
<dbReference type="EMBL" id="CP054139">
    <property type="protein sequence ID" value="QKJ29632.1"/>
    <property type="molecule type" value="Genomic_DNA"/>
</dbReference>
<dbReference type="Proteomes" id="UP000505355">
    <property type="component" value="Chromosome"/>
</dbReference>
<keyword evidence="6" id="KW-1133">Transmembrane helix</keyword>
<dbReference type="PANTHER" id="PTHR10434:SF64">
    <property type="entry name" value="1-ACYL-SN-GLYCEROL-3-PHOSPHATE ACYLTRANSFERASE-RELATED"/>
    <property type="match status" value="1"/>
</dbReference>
<dbReference type="KEGG" id="mmab:HQ865_07655"/>
<proteinExistence type="predicted"/>
<keyword evidence="6" id="KW-0812">Transmembrane</keyword>
<keyword evidence="5 8" id="KW-0012">Acyltransferase</keyword>
<evidence type="ECO:0000256" key="5">
    <source>
        <dbReference type="ARBA" id="ARBA00023315"/>
    </source>
</evidence>
<dbReference type="GO" id="GO:0006654">
    <property type="term" value="P:phosphatidic acid biosynthetic process"/>
    <property type="evidence" value="ECO:0007669"/>
    <property type="project" value="TreeGrafter"/>
</dbReference>
<keyword evidence="3 8" id="KW-0808">Transferase</keyword>
<accession>A0A7D4QED9</accession>